<keyword evidence="6" id="KW-0411">Iron-sulfur</keyword>
<accession>D1Z146</accession>
<dbReference type="EMBL" id="AP011532">
    <property type="protein sequence ID" value="BAI62418.1"/>
    <property type="molecule type" value="Genomic_DNA"/>
</dbReference>
<dbReference type="Gene3D" id="3.10.450.50">
    <property type="match status" value="1"/>
</dbReference>
<dbReference type="InterPro" id="IPR007197">
    <property type="entry name" value="rSAM"/>
</dbReference>
<keyword evidence="4" id="KW-0479">Metal-binding</keyword>
<dbReference type="PROSITE" id="PS51918">
    <property type="entry name" value="RADICAL_SAM"/>
    <property type="match status" value="1"/>
</dbReference>
<dbReference type="AlphaFoldDB" id="D1Z146"/>
<dbReference type="GO" id="GO:0051539">
    <property type="term" value="F:4 iron, 4 sulfur cluster binding"/>
    <property type="evidence" value="ECO:0007669"/>
    <property type="project" value="UniProtKB-KW"/>
</dbReference>
<reference evidence="9 10" key="1">
    <citation type="journal article" date="2007" name="Appl. Environ. Microbiol.">
        <title>Isolation of key methanogens for global methane emission from rice paddy fields: a novel isolate affiliated with the clone cluster rice cluster I.</title>
        <authorList>
            <person name="Sakai S."/>
            <person name="Imachi H."/>
            <person name="Sekiguchi Y."/>
            <person name="Ohashi A."/>
            <person name="Harada H."/>
            <person name="Kamagata Y."/>
        </authorList>
    </citation>
    <scope>NUCLEOTIDE SEQUENCE [LARGE SCALE GENOMIC DNA]</scope>
    <source>
        <strain evidence="10">DSM 17711 / JCM 13418 / NBRC 101707 / SANAE</strain>
    </source>
</reference>
<keyword evidence="2" id="KW-0004">4Fe-4S</keyword>
<dbReference type="Pfam" id="PF02810">
    <property type="entry name" value="SEC-C"/>
    <property type="match status" value="1"/>
</dbReference>
<dbReference type="CDD" id="cd01335">
    <property type="entry name" value="Radical_SAM"/>
    <property type="match status" value="1"/>
</dbReference>
<feature type="domain" description="Radical SAM core" evidence="8">
    <location>
        <begin position="5"/>
        <end position="240"/>
    </location>
</feature>
<dbReference type="InterPro" id="IPR004027">
    <property type="entry name" value="SEC_C_motif"/>
</dbReference>
<evidence type="ECO:0000256" key="5">
    <source>
        <dbReference type="ARBA" id="ARBA00023004"/>
    </source>
</evidence>
<evidence type="ECO:0000259" key="8">
    <source>
        <dbReference type="PROSITE" id="PS51918"/>
    </source>
</evidence>
<dbReference type="SUPFAM" id="SSF103642">
    <property type="entry name" value="Sec-C motif"/>
    <property type="match status" value="1"/>
</dbReference>
<dbReference type="RefSeq" id="WP_012901092.1">
    <property type="nucleotide sequence ID" value="NC_013665.1"/>
</dbReference>
<protein>
    <submittedName>
        <fullName evidence="9">Arylsulfatase regulator</fullName>
    </submittedName>
</protein>
<dbReference type="InterPro" id="IPR023885">
    <property type="entry name" value="4Fe4S-binding_SPASM_dom"/>
</dbReference>
<sequence length="422" mass="48105">MSSTCEPPGAFHVMAKPTGAKCNLACAYCFFLKKDRLYPGDSFRMSDDVMERYIRQTIEAHRTPGVVIAWQGGEPTLMGLDFFRRSMDVERKCQKPGTIIQNTLQTNGTLLDDEWCEFLHENKFLVGLSMDGPREMHDRYRVDRAGRPTFDRVVNAVRLMQKHKVDFNILCTVNAANGDHPLEVYRFFRDELGAEYLQFIPVVERVSERGFQEGREVTERSVLPEQYGRFLIDIFDEWVRHDVGRMFVQQFDGTLMAWLSGQSSLCIFRRTCGEGVALEHNGDVYSCDHFVEPDYFLGNIADKPLAGLVGSEAQRRFGQRKADLVRQCRECIVRFACNGDCPKHRFISGEPGLSYLCPGLKMFFEHVNHPMQIMASLLRQGRPAEGVMQVLSDEEGTAARVGRNDPCPCGSGRKYKRCHGRP</sequence>
<dbReference type="GO" id="GO:0016491">
    <property type="term" value="F:oxidoreductase activity"/>
    <property type="evidence" value="ECO:0007669"/>
    <property type="project" value="InterPro"/>
</dbReference>
<evidence type="ECO:0000256" key="2">
    <source>
        <dbReference type="ARBA" id="ARBA00022485"/>
    </source>
</evidence>
<dbReference type="GeneID" id="8682144"/>
<gene>
    <name evidence="9" type="primary">atsB</name>
    <name evidence="9" type="ordered locus">MCP_2346</name>
</gene>
<dbReference type="Proteomes" id="UP000001882">
    <property type="component" value="Chromosome"/>
</dbReference>
<dbReference type="STRING" id="304371.MCP_2346"/>
<evidence type="ECO:0000256" key="7">
    <source>
        <dbReference type="ARBA" id="ARBA00023601"/>
    </source>
</evidence>
<dbReference type="NCBIfam" id="TIGR04085">
    <property type="entry name" value="rSAM_more_4Fe4S"/>
    <property type="match status" value="1"/>
</dbReference>
<comment type="similarity">
    <text evidence="7">Belongs to the radical SAM superfamily. Anaerobic sulfatase-maturating enzyme family.</text>
</comment>
<dbReference type="CDD" id="cd21120">
    <property type="entry name" value="SPASM_anSME"/>
    <property type="match status" value="1"/>
</dbReference>
<dbReference type="NCBIfam" id="TIGR03942">
    <property type="entry name" value="sulfatase_rSAM"/>
    <property type="match status" value="1"/>
</dbReference>
<evidence type="ECO:0000256" key="3">
    <source>
        <dbReference type="ARBA" id="ARBA00022691"/>
    </source>
</evidence>
<dbReference type="OrthoDB" id="5620at2157"/>
<keyword evidence="3" id="KW-0949">S-adenosyl-L-methionine</keyword>
<evidence type="ECO:0000256" key="1">
    <source>
        <dbReference type="ARBA" id="ARBA00001966"/>
    </source>
</evidence>
<proteinExistence type="inferred from homology"/>
<dbReference type="Gene3D" id="3.20.20.70">
    <property type="entry name" value="Aldolase class I"/>
    <property type="match status" value="1"/>
</dbReference>
<dbReference type="InParanoid" id="D1Z146"/>
<dbReference type="SFLD" id="SFLDG01067">
    <property type="entry name" value="SPASM/twitch_domain_containing"/>
    <property type="match status" value="1"/>
</dbReference>
<dbReference type="SUPFAM" id="SSF102114">
    <property type="entry name" value="Radical SAM enzymes"/>
    <property type="match status" value="1"/>
</dbReference>
<dbReference type="KEGG" id="mpd:MCP_2346"/>
<dbReference type="PANTHER" id="PTHR43273:SF3">
    <property type="entry name" value="ANAEROBIC SULFATASE-MATURATING ENZYME HOMOLOG ASLB-RELATED"/>
    <property type="match status" value="1"/>
</dbReference>
<evidence type="ECO:0000313" key="10">
    <source>
        <dbReference type="Proteomes" id="UP000001882"/>
    </source>
</evidence>
<dbReference type="SFLD" id="SFLDG01072">
    <property type="entry name" value="dehydrogenase_like"/>
    <property type="match status" value="1"/>
</dbReference>
<organism evidence="9 10">
    <name type="scientific">Methanocella paludicola (strain DSM 17711 / JCM 13418 / NBRC 101707 / SANAE)</name>
    <dbReference type="NCBI Taxonomy" id="304371"/>
    <lineage>
        <taxon>Archaea</taxon>
        <taxon>Methanobacteriati</taxon>
        <taxon>Methanobacteriota</taxon>
        <taxon>Stenosarchaea group</taxon>
        <taxon>Methanomicrobia</taxon>
        <taxon>Methanocellales</taxon>
        <taxon>Methanocellaceae</taxon>
        <taxon>Methanocella</taxon>
    </lineage>
</organism>
<keyword evidence="5" id="KW-0408">Iron</keyword>
<comment type="cofactor">
    <cofactor evidence="1">
        <name>[4Fe-4S] cluster</name>
        <dbReference type="ChEBI" id="CHEBI:49883"/>
    </cofactor>
</comment>
<dbReference type="PATRIC" id="fig|304371.9.peg.2390"/>
<dbReference type="InterPro" id="IPR047207">
    <property type="entry name" value="SPASM_anSME"/>
</dbReference>
<dbReference type="SFLD" id="SFLDG01386">
    <property type="entry name" value="main_SPASM_domain-containing"/>
    <property type="match status" value="1"/>
</dbReference>
<dbReference type="GO" id="GO:0046872">
    <property type="term" value="F:metal ion binding"/>
    <property type="evidence" value="ECO:0007669"/>
    <property type="project" value="UniProtKB-KW"/>
</dbReference>
<evidence type="ECO:0000256" key="4">
    <source>
        <dbReference type="ARBA" id="ARBA00022723"/>
    </source>
</evidence>
<evidence type="ECO:0000256" key="6">
    <source>
        <dbReference type="ARBA" id="ARBA00023014"/>
    </source>
</evidence>
<dbReference type="eggNOG" id="arCOG00945">
    <property type="taxonomic scope" value="Archaea"/>
</dbReference>
<keyword evidence="10" id="KW-1185">Reference proteome</keyword>
<dbReference type="SFLD" id="SFLDG01384">
    <property type="entry name" value="thioether_bond_formation_requi"/>
    <property type="match status" value="1"/>
</dbReference>
<dbReference type="SFLD" id="SFLDF00285">
    <property type="entry name" value="anaerobic_Ser-type_sulfatase-m"/>
    <property type="match status" value="1"/>
</dbReference>
<dbReference type="PANTHER" id="PTHR43273">
    <property type="entry name" value="ANAEROBIC SULFATASE-MATURATING ENZYME HOMOLOG ASLB-RELATED"/>
    <property type="match status" value="1"/>
</dbReference>
<reference evidence="9 10" key="2">
    <citation type="journal article" date="2008" name="Int. J. Syst. Evol. Microbiol.">
        <title>Methanocella paludicola gen. nov., sp. nov., a methane-producing archaeon, the first isolate of the lineage 'Rice Cluster I', and proposal of the new archaeal order Methanocellales ord. nov.</title>
        <authorList>
            <person name="Sakai S."/>
            <person name="Imachi H."/>
            <person name="Hanada S."/>
            <person name="Ohashi A."/>
            <person name="Harada H."/>
            <person name="Kamagata Y."/>
        </authorList>
    </citation>
    <scope>NUCLEOTIDE SEQUENCE [LARGE SCALE GENOMIC DNA]</scope>
    <source>
        <strain evidence="10">DSM 17711 / JCM 13418 / NBRC 101707 / SANAE</strain>
    </source>
</reference>
<dbReference type="InterPro" id="IPR013785">
    <property type="entry name" value="Aldolase_TIM"/>
</dbReference>
<dbReference type="Pfam" id="PF04055">
    <property type="entry name" value="Radical_SAM"/>
    <property type="match status" value="1"/>
</dbReference>
<dbReference type="InterPro" id="IPR034491">
    <property type="entry name" value="Anaerob_Ser_sulfatase-maturase"/>
</dbReference>
<dbReference type="Pfam" id="PF13186">
    <property type="entry name" value="SPASM"/>
    <property type="match status" value="1"/>
</dbReference>
<evidence type="ECO:0000313" key="9">
    <source>
        <dbReference type="EMBL" id="BAI62418.1"/>
    </source>
</evidence>
<dbReference type="InterPro" id="IPR058240">
    <property type="entry name" value="rSAM_sf"/>
</dbReference>
<name>D1Z146_METPS</name>
<dbReference type="InterPro" id="IPR023867">
    <property type="entry name" value="Sulphatase_maturase_rSAM"/>
</dbReference>
<dbReference type="SFLD" id="SFLDS00029">
    <property type="entry name" value="Radical_SAM"/>
    <property type="match status" value="1"/>
</dbReference>
<reference evidence="10" key="3">
    <citation type="journal article" date="2011" name="PLoS ONE">
        <title>Genome sequence of a mesophilic hydrogenotrophic methanogen Methanocella paludicola, the first cultivated representative of the order Methanocellales.</title>
        <authorList>
            <person name="Sakai S."/>
            <person name="Takaki Y."/>
            <person name="Shimamura S."/>
            <person name="Sekine M."/>
            <person name="Tajima T."/>
            <person name="Kosugi H."/>
            <person name="Ichikawa N."/>
            <person name="Tasumi E."/>
            <person name="Hiraki A.T."/>
            <person name="Shimizu A."/>
            <person name="Kato Y."/>
            <person name="Nishiko R."/>
            <person name="Mori K."/>
            <person name="Fujita N."/>
            <person name="Imachi H."/>
            <person name="Takai K."/>
        </authorList>
    </citation>
    <scope>NUCLEOTIDE SEQUENCE [LARGE SCALE GENOMIC DNA]</scope>
    <source>
        <strain evidence="10">DSM 17711 / JCM 13418 / NBRC 101707 / SANAE</strain>
    </source>
</reference>